<evidence type="ECO:0000313" key="2">
    <source>
        <dbReference type="Proteomes" id="UP000193218"/>
    </source>
</evidence>
<gene>
    <name evidence="1" type="ORF">BD324DRAFT_244216</name>
</gene>
<dbReference type="EMBL" id="NBSH01000002">
    <property type="protein sequence ID" value="ORX39930.1"/>
    <property type="molecule type" value="Genomic_DNA"/>
</dbReference>
<proteinExistence type="predicted"/>
<dbReference type="GO" id="GO:0006397">
    <property type="term" value="P:mRNA processing"/>
    <property type="evidence" value="ECO:0007669"/>
    <property type="project" value="UniProtKB-KW"/>
</dbReference>
<dbReference type="InParanoid" id="A0A1Y1UPE9"/>
<dbReference type="Gene3D" id="3.30.70.330">
    <property type="match status" value="1"/>
</dbReference>
<dbReference type="RefSeq" id="XP_021873715.1">
    <property type="nucleotide sequence ID" value="XM_022012262.1"/>
</dbReference>
<keyword evidence="2" id="KW-1185">Reference proteome</keyword>
<evidence type="ECO:0000313" key="1">
    <source>
        <dbReference type="EMBL" id="ORX39930.1"/>
    </source>
</evidence>
<organism evidence="1 2">
    <name type="scientific">Kockovaella imperatae</name>
    <dbReference type="NCBI Taxonomy" id="4999"/>
    <lineage>
        <taxon>Eukaryota</taxon>
        <taxon>Fungi</taxon>
        <taxon>Dikarya</taxon>
        <taxon>Basidiomycota</taxon>
        <taxon>Agaricomycotina</taxon>
        <taxon>Tremellomycetes</taxon>
        <taxon>Tremellales</taxon>
        <taxon>Cuniculitremaceae</taxon>
        <taxon>Kockovaella</taxon>
    </lineage>
</organism>
<dbReference type="SUPFAM" id="SSF54928">
    <property type="entry name" value="RNA-binding domain, RBD"/>
    <property type="match status" value="1"/>
</dbReference>
<name>A0A1Y1UPE9_9TREE</name>
<dbReference type="AlphaFoldDB" id="A0A1Y1UPE9"/>
<dbReference type="GO" id="GO:0003676">
    <property type="term" value="F:nucleic acid binding"/>
    <property type="evidence" value="ECO:0007669"/>
    <property type="project" value="InterPro"/>
</dbReference>
<dbReference type="InterPro" id="IPR034772">
    <property type="entry name" value="CPSF6/7"/>
</dbReference>
<dbReference type="OrthoDB" id="10065185at2759"/>
<dbReference type="InterPro" id="IPR012677">
    <property type="entry name" value="Nucleotide-bd_a/b_plait_sf"/>
</dbReference>
<sequence length="168" mass="18905">MADNSILYISDLYWWTNADHIVEAAAKAGIKLARTDITFAEHKVNGKSKGNVLVECHSIHNSVKLFNWFRHNDFHGKRLVPSYYSPQPGPKQHFHSYGPRPATGTQALLAHGPTNAHGGINFNRVRPNVRSGVALKHTLRESGSANEFPAKYTRAPRTAFRPRRLRVE</sequence>
<dbReference type="Proteomes" id="UP000193218">
    <property type="component" value="Unassembled WGS sequence"/>
</dbReference>
<protein>
    <recommendedName>
        <fullName evidence="3">RRM domain-containing protein</fullName>
    </recommendedName>
</protein>
<dbReference type="GeneID" id="33554070"/>
<evidence type="ECO:0008006" key="3">
    <source>
        <dbReference type="Google" id="ProtNLM"/>
    </source>
</evidence>
<dbReference type="InterPro" id="IPR035979">
    <property type="entry name" value="RBD_domain_sf"/>
</dbReference>
<dbReference type="PANTHER" id="PTHR23204">
    <property type="entry name" value="CLEAVAGE AND POLYADENYLATION SPECIFIC FACTOR"/>
    <property type="match status" value="1"/>
</dbReference>
<accession>A0A1Y1UPE9</accession>
<comment type="caution">
    <text evidence="1">The sequence shown here is derived from an EMBL/GenBank/DDBJ whole genome shotgun (WGS) entry which is preliminary data.</text>
</comment>
<dbReference type="GO" id="GO:0005634">
    <property type="term" value="C:nucleus"/>
    <property type="evidence" value="ECO:0007669"/>
    <property type="project" value="UniProtKB-SubCell"/>
</dbReference>
<reference evidence="1 2" key="1">
    <citation type="submission" date="2017-03" db="EMBL/GenBank/DDBJ databases">
        <title>Widespread Adenine N6-methylation of Active Genes in Fungi.</title>
        <authorList>
            <consortium name="DOE Joint Genome Institute"/>
            <person name="Mondo S.J."/>
            <person name="Dannebaum R.O."/>
            <person name="Kuo R.C."/>
            <person name="Louie K.B."/>
            <person name="Bewick A.J."/>
            <person name="Labutti K."/>
            <person name="Haridas S."/>
            <person name="Kuo A."/>
            <person name="Salamov A."/>
            <person name="Ahrendt S.R."/>
            <person name="Lau R."/>
            <person name="Bowen B.P."/>
            <person name="Lipzen A."/>
            <person name="Sullivan W."/>
            <person name="Andreopoulos W.B."/>
            <person name="Clum A."/>
            <person name="Lindquist E."/>
            <person name="Daum C."/>
            <person name="Northen T.R."/>
            <person name="Ramamoorthy G."/>
            <person name="Schmitz R.J."/>
            <person name="Gryganskyi A."/>
            <person name="Culley D."/>
            <person name="Magnuson J."/>
            <person name="James T.Y."/>
            <person name="O'Malley M.A."/>
            <person name="Stajich J.E."/>
            <person name="Spatafora J.W."/>
            <person name="Visel A."/>
            <person name="Grigoriev I.V."/>
        </authorList>
    </citation>
    <scope>NUCLEOTIDE SEQUENCE [LARGE SCALE GENOMIC DNA]</scope>
    <source>
        <strain evidence="1 2">NRRL Y-17943</strain>
    </source>
</reference>
<dbReference type="STRING" id="4999.A0A1Y1UPE9"/>